<protein>
    <submittedName>
        <fullName evidence="1">GxxExxY protein</fullName>
    </submittedName>
</protein>
<organism evidence="1 2">
    <name type="scientific">Flavobacterium collinsii</name>
    <dbReference type="NCBI Taxonomy" id="1114861"/>
    <lineage>
        <taxon>Bacteria</taxon>
        <taxon>Pseudomonadati</taxon>
        <taxon>Bacteroidota</taxon>
        <taxon>Flavobacteriia</taxon>
        <taxon>Flavobacteriales</taxon>
        <taxon>Flavobacteriaceae</taxon>
        <taxon>Flavobacterium</taxon>
    </lineage>
</organism>
<dbReference type="InterPro" id="IPR026350">
    <property type="entry name" value="GxxExxY"/>
</dbReference>
<gene>
    <name evidence="1" type="ORF">TRV642_1813</name>
</gene>
<dbReference type="AlphaFoldDB" id="A0A9W4X646"/>
<dbReference type="NCBIfam" id="TIGR04256">
    <property type="entry name" value="GxxExxY"/>
    <property type="match status" value="1"/>
</dbReference>
<dbReference type="KEGG" id="fcs:TRV642_1813"/>
<dbReference type="EMBL" id="OX336425">
    <property type="protein sequence ID" value="CAI2766754.1"/>
    <property type="molecule type" value="Genomic_DNA"/>
</dbReference>
<dbReference type="Proteomes" id="UP001152749">
    <property type="component" value="Chromosome"/>
</dbReference>
<evidence type="ECO:0000313" key="1">
    <source>
        <dbReference type="EMBL" id="CAI2766754.1"/>
    </source>
</evidence>
<accession>A0A9W4X646</accession>
<dbReference type="Pfam" id="PF13366">
    <property type="entry name" value="PDDEXK_3"/>
    <property type="match status" value="1"/>
</dbReference>
<proteinExistence type="predicted"/>
<reference evidence="1" key="1">
    <citation type="submission" date="2022-09" db="EMBL/GenBank/DDBJ databases">
        <authorList>
            <person name="Duchaud E."/>
        </authorList>
    </citation>
    <scope>NUCLEOTIDE SEQUENCE</scope>
    <source>
        <strain evidence="1">TRV642</strain>
    </source>
</reference>
<evidence type="ECO:0000313" key="2">
    <source>
        <dbReference type="Proteomes" id="UP001152749"/>
    </source>
</evidence>
<sequence length="141" mass="16132">MYEENTESREKLDAISYKIIGLAIEVHKQLGPGLLESAYQECLYYEIVNSGLIVEKQKALPIIYKEIQLDHGYRIDLLIENKIVIELKTVEAFTDVHVAQILTYLKLGNYPLGLLINFHSKILKNNIKRFINTLGSFAPPL</sequence>
<dbReference type="RefSeq" id="WP_263362761.1">
    <property type="nucleotide sequence ID" value="NZ_OX336425.1"/>
</dbReference>
<name>A0A9W4X646_9FLAO</name>